<feature type="compositionally biased region" description="Low complexity" evidence="2">
    <location>
        <begin position="117"/>
        <end position="131"/>
    </location>
</feature>
<dbReference type="GO" id="GO:0005886">
    <property type="term" value="C:plasma membrane"/>
    <property type="evidence" value="ECO:0007669"/>
    <property type="project" value="TreeGrafter"/>
</dbReference>
<feature type="domain" description="EH" evidence="3">
    <location>
        <begin position="13"/>
        <end position="96"/>
    </location>
</feature>
<dbReference type="GO" id="GO:0006897">
    <property type="term" value="P:endocytosis"/>
    <property type="evidence" value="ECO:0007669"/>
    <property type="project" value="TreeGrafter"/>
</dbReference>
<dbReference type="PROSITE" id="PS50031">
    <property type="entry name" value="EH"/>
    <property type="match status" value="1"/>
</dbReference>
<dbReference type="AlphaFoldDB" id="A0A0R3W370"/>
<evidence type="ECO:0000256" key="2">
    <source>
        <dbReference type="SAM" id="MobiDB-lite"/>
    </source>
</evidence>
<accession>A0A0R3W370</accession>
<evidence type="ECO:0000259" key="3">
    <source>
        <dbReference type="PROSITE" id="PS50031"/>
    </source>
</evidence>
<dbReference type="PROSITE" id="PS50222">
    <property type="entry name" value="EF_HAND_2"/>
    <property type="match status" value="1"/>
</dbReference>
<dbReference type="InterPro" id="IPR018247">
    <property type="entry name" value="EF_Hand_1_Ca_BS"/>
</dbReference>
<feature type="compositionally biased region" description="Polar residues" evidence="2">
    <location>
        <begin position="159"/>
        <end position="171"/>
    </location>
</feature>
<organism evidence="7">
    <name type="scientific">Taenia asiatica</name>
    <name type="common">Asian tapeworm</name>
    <dbReference type="NCBI Taxonomy" id="60517"/>
    <lineage>
        <taxon>Eukaryota</taxon>
        <taxon>Metazoa</taxon>
        <taxon>Spiralia</taxon>
        <taxon>Lophotrochozoa</taxon>
        <taxon>Platyhelminthes</taxon>
        <taxon>Cestoda</taxon>
        <taxon>Eucestoda</taxon>
        <taxon>Cyclophyllidea</taxon>
        <taxon>Taeniidae</taxon>
        <taxon>Taenia</taxon>
    </lineage>
</organism>
<keyword evidence="1" id="KW-0106">Calcium</keyword>
<feature type="compositionally biased region" description="Pro residues" evidence="2">
    <location>
        <begin position="106"/>
        <end position="116"/>
    </location>
</feature>
<dbReference type="GO" id="GO:0016197">
    <property type="term" value="P:endosomal transport"/>
    <property type="evidence" value="ECO:0007669"/>
    <property type="project" value="TreeGrafter"/>
</dbReference>
<feature type="region of interest" description="Disordered" evidence="2">
    <location>
        <begin position="104"/>
        <end position="131"/>
    </location>
</feature>
<evidence type="ECO:0000313" key="6">
    <source>
        <dbReference type="Proteomes" id="UP000282613"/>
    </source>
</evidence>
<protein>
    <submittedName>
        <fullName evidence="7">Ral-gtpase effector ralbp1</fullName>
    </submittedName>
</protein>
<dbReference type="OrthoDB" id="10045710at2759"/>
<evidence type="ECO:0000259" key="4">
    <source>
        <dbReference type="PROSITE" id="PS50222"/>
    </source>
</evidence>
<dbReference type="WBParaSite" id="TASK_0000434001-mRNA-1">
    <property type="protein sequence ID" value="TASK_0000434001-mRNA-1"/>
    <property type="gene ID" value="TASK_0000434001"/>
</dbReference>
<dbReference type="SMART" id="SM00027">
    <property type="entry name" value="EH"/>
    <property type="match status" value="1"/>
</dbReference>
<feature type="domain" description="EF-hand" evidence="4">
    <location>
        <begin position="46"/>
        <end position="81"/>
    </location>
</feature>
<evidence type="ECO:0000313" key="5">
    <source>
        <dbReference type="EMBL" id="VDK33267.1"/>
    </source>
</evidence>
<dbReference type="PANTHER" id="PTHR11216">
    <property type="entry name" value="EH DOMAIN"/>
    <property type="match status" value="1"/>
</dbReference>
<dbReference type="InterPro" id="IPR011992">
    <property type="entry name" value="EF-hand-dom_pair"/>
</dbReference>
<name>A0A0R3W370_TAEAS</name>
<evidence type="ECO:0000256" key="1">
    <source>
        <dbReference type="ARBA" id="ARBA00022837"/>
    </source>
</evidence>
<feature type="region of interest" description="Disordered" evidence="2">
    <location>
        <begin position="255"/>
        <end position="275"/>
    </location>
</feature>
<dbReference type="CDD" id="cd00052">
    <property type="entry name" value="EH"/>
    <property type="match status" value="1"/>
</dbReference>
<dbReference type="PROSITE" id="PS00018">
    <property type="entry name" value="EF_HAND_1"/>
    <property type="match status" value="1"/>
</dbReference>
<dbReference type="Pfam" id="PF12763">
    <property type="entry name" value="EH"/>
    <property type="match status" value="1"/>
</dbReference>
<dbReference type="InterPro" id="IPR000261">
    <property type="entry name" value="EH_dom"/>
</dbReference>
<dbReference type="STRING" id="60517.A0A0R3W370"/>
<reference evidence="7" key="1">
    <citation type="submission" date="2017-02" db="UniProtKB">
        <authorList>
            <consortium name="WormBaseParasite"/>
        </authorList>
    </citation>
    <scope>IDENTIFICATION</scope>
</reference>
<dbReference type="PANTHER" id="PTHR11216:SF174">
    <property type="entry name" value="GH06923P"/>
    <property type="match status" value="1"/>
</dbReference>
<proteinExistence type="predicted"/>
<feature type="region of interest" description="Disordered" evidence="2">
    <location>
        <begin position="159"/>
        <end position="187"/>
    </location>
</feature>
<dbReference type="Proteomes" id="UP000282613">
    <property type="component" value="Unassembled WGS sequence"/>
</dbReference>
<dbReference type="GO" id="GO:0005509">
    <property type="term" value="F:calcium ion binding"/>
    <property type="evidence" value="ECO:0007669"/>
    <property type="project" value="InterPro"/>
</dbReference>
<sequence length="362" mass="38902">MEQPDPWAMTPDQKAYYLAQFLRLQPDPSGRLGGQAAKSFFELSKLPVTVLSQIWELSDVDADGQLSLSEFSVAMHLVVLHRNGVMLPTQLPKSLLLVATSSALSAPPPPPLPSPQPSSSTPNVSVSDSTSTITTAAITTSAAAVDRRLRLGEHHSFDSTLSGSAHVTTVPSSTSHRRWSTSSPADNVSLADGITSFDGRLAPNAQLWYKKRIEGNFVSLQRSPEGHPVTLCPLLQVQHPIAIRANPVQVGGGTLAGAARAPTPPPRARAKTMSSDTVVCPPSLRPPLSLASQQATSAAVSSTVNEQQLQQLRVQQLTEALVPLQKECERIVRENNALTMELVALQKRRIALEILLERLTPL</sequence>
<dbReference type="Gene3D" id="1.10.238.10">
    <property type="entry name" value="EF-hand"/>
    <property type="match status" value="1"/>
</dbReference>
<dbReference type="SUPFAM" id="SSF47473">
    <property type="entry name" value="EF-hand"/>
    <property type="match status" value="1"/>
</dbReference>
<evidence type="ECO:0000313" key="7">
    <source>
        <dbReference type="WBParaSite" id="TASK_0000434001-mRNA-1"/>
    </source>
</evidence>
<gene>
    <name evidence="5" type="ORF">TASK_LOCUS4341</name>
</gene>
<dbReference type="EMBL" id="UYRS01018343">
    <property type="protein sequence ID" value="VDK33267.1"/>
    <property type="molecule type" value="Genomic_DNA"/>
</dbReference>
<dbReference type="InterPro" id="IPR002048">
    <property type="entry name" value="EF_hand_dom"/>
</dbReference>
<keyword evidence="6" id="KW-1185">Reference proteome</keyword>
<dbReference type="GO" id="GO:0005737">
    <property type="term" value="C:cytoplasm"/>
    <property type="evidence" value="ECO:0007669"/>
    <property type="project" value="TreeGrafter"/>
</dbReference>
<reference evidence="5 6" key="2">
    <citation type="submission" date="2018-11" db="EMBL/GenBank/DDBJ databases">
        <authorList>
            <consortium name="Pathogen Informatics"/>
        </authorList>
    </citation>
    <scope>NUCLEOTIDE SEQUENCE [LARGE SCALE GENOMIC DNA]</scope>
</reference>